<dbReference type="Proteomes" id="UP001558613">
    <property type="component" value="Unassembled WGS sequence"/>
</dbReference>
<comment type="caution">
    <text evidence="2">The sequence shown here is derived from an EMBL/GenBank/DDBJ whole genome shotgun (WGS) entry which is preliminary data.</text>
</comment>
<keyword evidence="3" id="KW-1185">Reference proteome</keyword>
<proteinExistence type="predicted"/>
<protein>
    <submittedName>
        <fullName evidence="2">Uncharacterized protein</fullName>
    </submittedName>
</protein>
<dbReference type="EMBL" id="JAYMGO010000020">
    <property type="protein sequence ID" value="KAL1253570.1"/>
    <property type="molecule type" value="Genomic_DNA"/>
</dbReference>
<evidence type="ECO:0000313" key="2">
    <source>
        <dbReference type="EMBL" id="KAL1253570.1"/>
    </source>
</evidence>
<gene>
    <name evidence="2" type="ORF">QQF64_015799</name>
</gene>
<evidence type="ECO:0000256" key="1">
    <source>
        <dbReference type="SAM" id="MobiDB-lite"/>
    </source>
</evidence>
<feature type="region of interest" description="Disordered" evidence="1">
    <location>
        <begin position="83"/>
        <end position="107"/>
    </location>
</feature>
<organism evidence="2 3">
    <name type="scientific">Cirrhinus molitorella</name>
    <name type="common">mud carp</name>
    <dbReference type="NCBI Taxonomy" id="172907"/>
    <lineage>
        <taxon>Eukaryota</taxon>
        <taxon>Metazoa</taxon>
        <taxon>Chordata</taxon>
        <taxon>Craniata</taxon>
        <taxon>Vertebrata</taxon>
        <taxon>Euteleostomi</taxon>
        <taxon>Actinopterygii</taxon>
        <taxon>Neopterygii</taxon>
        <taxon>Teleostei</taxon>
        <taxon>Ostariophysi</taxon>
        <taxon>Cypriniformes</taxon>
        <taxon>Cyprinidae</taxon>
        <taxon>Labeoninae</taxon>
        <taxon>Labeonini</taxon>
        <taxon>Cirrhinus</taxon>
    </lineage>
</organism>
<reference evidence="2 3" key="1">
    <citation type="submission" date="2023-09" db="EMBL/GenBank/DDBJ databases">
        <authorList>
            <person name="Wang M."/>
        </authorList>
    </citation>
    <scope>NUCLEOTIDE SEQUENCE [LARGE SCALE GENOMIC DNA]</scope>
    <source>
        <strain evidence="2">GT-2023</strain>
        <tissue evidence="2">Liver</tissue>
    </source>
</reference>
<name>A0ABR3LML9_9TELE</name>
<sequence>MIPITQKQQNCDITQSTDHISCQNNLQADGIRHILNQVRLTGSRKPEQPQTHLQLKTHSALWISDPAAKDLKIHRLHALKNHQEHPKAFSVRQEEHALPSTRSSSTR</sequence>
<evidence type="ECO:0000313" key="3">
    <source>
        <dbReference type="Proteomes" id="UP001558613"/>
    </source>
</evidence>
<accession>A0ABR3LML9</accession>
<feature type="compositionally biased region" description="Basic and acidic residues" evidence="1">
    <location>
        <begin position="83"/>
        <end position="97"/>
    </location>
</feature>